<dbReference type="Proteomes" id="UP000515237">
    <property type="component" value="Chromosome"/>
</dbReference>
<dbReference type="RefSeq" id="WP_185270974.1">
    <property type="nucleotide sequence ID" value="NZ_CP055156.1"/>
</dbReference>
<dbReference type="InterPro" id="IPR001610">
    <property type="entry name" value="PAC"/>
</dbReference>
<dbReference type="PANTHER" id="PTHR24421:SF10">
    <property type="entry name" value="NITRATE_NITRITE SENSOR PROTEIN NARQ"/>
    <property type="match status" value="1"/>
</dbReference>
<organism evidence="23 24">
    <name type="scientific">Adhaeribacter swui</name>
    <dbReference type="NCBI Taxonomy" id="2086471"/>
    <lineage>
        <taxon>Bacteria</taxon>
        <taxon>Pseudomonadati</taxon>
        <taxon>Bacteroidota</taxon>
        <taxon>Cytophagia</taxon>
        <taxon>Cytophagales</taxon>
        <taxon>Hymenobacteraceae</taxon>
        <taxon>Adhaeribacter</taxon>
    </lineage>
</organism>
<feature type="coiled-coil region" evidence="19">
    <location>
        <begin position="698"/>
        <end position="725"/>
    </location>
</feature>
<evidence type="ECO:0000256" key="12">
    <source>
        <dbReference type="ARBA" id="ARBA00022777"/>
    </source>
</evidence>
<dbReference type="Gene3D" id="1.20.5.1930">
    <property type="match status" value="1"/>
</dbReference>
<dbReference type="KEGG" id="aswu:HUW51_17845"/>
<protein>
    <recommendedName>
        <fullName evidence="5">Oxygen sensor histidine kinase NreB</fullName>
        <ecNumber evidence="4">2.7.13.3</ecNumber>
    </recommendedName>
    <alternativeName>
        <fullName evidence="18">Nitrogen regulation protein B</fullName>
    </alternativeName>
</protein>
<dbReference type="EMBL" id="CP055156">
    <property type="protein sequence ID" value="QNF34496.1"/>
    <property type="molecule type" value="Genomic_DNA"/>
</dbReference>
<evidence type="ECO:0000256" key="1">
    <source>
        <dbReference type="ARBA" id="ARBA00000085"/>
    </source>
</evidence>
<comment type="catalytic activity">
    <reaction evidence="1">
        <text>ATP + protein L-histidine = ADP + protein N-phospho-L-histidine.</text>
        <dbReference type="EC" id="2.7.13.3"/>
    </reaction>
</comment>
<dbReference type="NCBIfam" id="TIGR00229">
    <property type="entry name" value="sensory_box"/>
    <property type="match status" value="1"/>
</dbReference>
<keyword evidence="16" id="KW-0411">Iron-sulfur</keyword>
<evidence type="ECO:0000256" key="9">
    <source>
        <dbReference type="ARBA" id="ARBA00022679"/>
    </source>
</evidence>
<dbReference type="SMART" id="SM00091">
    <property type="entry name" value="PAS"/>
    <property type="match status" value="2"/>
</dbReference>
<dbReference type="Gene3D" id="3.30.450.20">
    <property type="entry name" value="PAS domain"/>
    <property type="match status" value="4"/>
</dbReference>
<dbReference type="SUPFAM" id="SSF55785">
    <property type="entry name" value="PYP-like sensor domain (PAS domain)"/>
    <property type="match status" value="4"/>
</dbReference>
<dbReference type="InterPro" id="IPR011712">
    <property type="entry name" value="Sig_transdc_His_kin_sub3_dim/P"/>
</dbReference>
<feature type="domain" description="Histidine kinase" evidence="20">
    <location>
        <begin position="771"/>
        <end position="859"/>
    </location>
</feature>
<evidence type="ECO:0000313" key="23">
    <source>
        <dbReference type="EMBL" id="QNF34496.1"/>
    </source>
</evidence>
<dbReference type="CDD" id="cd16917">
    <property type="entry name" value="HATPase_UhpB-NarQ-NarX-like"/>
    <property type="match status" value="1"/>
</dbReference>
<evidence type="ECO:0000256" key="19">
    <source>
        <dbReference type="SAM" id="Coils"/>
    </source>
</evidence>
<dbReference type="GO" id="GO:0005524">
    <property type="term" value="F:ATP binding"/>
    <property type="evidence" value="ECO:0007669"/>
    <property type="project" value="UniProtKB-KW"/>
</dbReference>
<dbReference type="Pfam" id="PF13188">
    <property type="entry name" value="PAS_8"/>
    <property type="match status" value="1"/>
</dbReference>
<evidence type="ECO:0000256" key="18">
    <source>
        <dbReference type="ARBA" id="ARBA00030800"/>
    </source>
</evidence>
<dbReference type="PROSITE" id="PS50112">
    <property type="entry name" value="PAS"/>
    <property type="match status" value="1"/>
</dbReference>
<dbReference type="InterPro" id="IPR000014">
    <property type="entry name" value="PAS"/>
</dbReference>
<keyword evidence="11" id="KW-0547">Nucleotide-binding</keyword>
<dbReference type="EC" id="2.7.13.3" evidence="4"/>
<keyword evidence="24" id="KW-1185">Reference proteome</keyword>
<dbReference type="InterPro" id="IPR036890">
    <property type="entry name" value="HATPase_C_sf"/>
</dbReference>
<keyword evidence="13" id="KW-0067">ATP-binding</keyword>
<evidence type="ECO:0000256" key="13">
    <source>
        <dbReference type="ARBA" id="ARBA00022840"/>
    </source>
</evidence>
<proteinExistence type="predicted"/>
<evidence type="ECO:0000256" key="4">
    <source>
        <dbReference type="ARBA" id="ARBA00012438"/>
    </source>
</evidence>
<evidence type="ECO:0000259" key="21">
    <source>
        <dbReference type="PROSITE" id="PS50112"/>
    </source>
</evidence>
<keyword evidence="19" id="KW-0175">Coiled coil</keyword>
<dbReference type="SMART" id="SM00387">
    <property type="entry name" value="HATPase_c"/>
    <property type="match status" value="1"/>
</dbReference>
<dbReference type="InterPro" id="IPR003594">
    <property type="entry name" value="HATPase_dom"/>
</dbReference>
<dbReference type="AlphaFoldDB" id="A0A7G7GBG2"/>
<feature type="domain" description="PAS" evidence="21">
    <location>
        <begin position="239"/>
        <end position="310"/>
    </location>
</feature>
<dbReference type="PROSITE" id="PS50113">
    <property type="entry name" value="PAC"/>
    <property type="match status" value="1"/>
</dbReference>
<evidence type="ECO:0000256" key="17">
    <source>
        <dbReference type="ARBA" id="ARBA00024827"/>
    </source>
</evidence>
<dbReference type="InterPro" id="IPR013655">
    <property type="entry name" value="PAS_fold_3"/>
</dbReference>
<dbReference type="InterPro" id="IPR035965">
    <property type="entry name" value="PAS-like_dom_sf"/>
</dbReference>
<dbReference type="SUPFAM" id="SSF55874">
    <property type="entry name" value="ATPase domain of HSP90 chaperone/DNA topoisomerase II/histidine kinase"/>
    <property type="match status" value="1"/>
</dbReference>
<gene>
    <name evidence="23" type="ORF">HUW51_17845</name>
</gene>
<dbReference type="InterPro" id="IPR000700">
    <property type="entry name" value="PAS-assoc_C"/>
</dbReference>
<dbReference type="GO" id="GO:0046872">
    <property type="term" value="F:metal ion binding"/>
    <property type="evidence" value="ECO:0007669"/>
    <property type="project" value="UniProtKB-KW"/>
</dbReference>
<evidence type="ECO:0000256" key="14">
    <source>
        <dbReference type="ARBA" id="ARBA00023004"/>
    </source>
</evidence>
<dbReference type="InterPro" id="IPR029016">
    <property type="entry name" value="GAF-like_dom_sf"/>
</dbReference>
<dbReference type="Pfam" id="PF07730">
    <property type="entry name" value="HisKA_3"/>
    <property type="match status" value="1"/>
</dbReference>
<dbReference type="SMART" id="SM00065">
    <property type="entry name" value="GAF"/>
    <property type="match status" value="1"/>
</dbReference>
<dbReference type="GO" id="GO:0000155">
    <property type="term" value="F:phosphorelay sensor kinase activity"/>
    <property type="evidence" value="ECO:0007669"/>
    <property type="project" value="InterPro"/>
</dbReference>
<evidence type="ECO:0000259" key="22">
    <source>
        <dbReference type="PROSITE" id="PS50113"/>
    </source>
</evidence>
<dbReference type="CDD" id="cd00130">
    <property type="entry name" value="PAS"/>
    <property type="match status" value="1"/>
</dbReference>
<dbReference type="Gene3D" id="3.30.450.40">
    <property type="match status" value="1"/>
</dbReference>
<dbReference type="GO" id="GO:0051539">
    <property type="term" value="F:4 iron, 4 sulfur cluster binding"/>
    <property type="evidence" value="ECO:0007669"/>
    <property type="project" value="UniProtKB-KW"/>
</dbReference>
<dbReference type="PRINTS" id="PR00344">
    <property type="entry name" value="BCTRLSENSOR"/>
</dbReference>
<keyword evidence="8" id="KW-0597">Phosphoprotein</keyword>
<keyword evidence="6" id="KW-0004">4Fe-4S</keyword>
<evidence type="ECO:0000259" key="20">
    <source>
        <dbReference type="PROSITE" id="PS50109"/>
    </source>
</evidence>
<evidence type="ECO:0000256" key="11">
    <source>
        <dbReference type="ARBA" id="ARBA00022741"/>
    </source>
</evidence>
<sequence length="866" mass="98698">MPDLEEHWLHKFEQVIKTGQATRFNHYLAGLDRWFTMYATRLGDENSRQLALVFNDITSQKKAEETLRQSEEQKTFLLKLSDVLRSIQDPVKIQEVAAQAALDYFKADRCYYCEIQGDKSIIRQDAFRGNLPSVSGTYALSSFPIFKAVLQKKQPFVMPDVHTTNLLDDDLKQLCCQLKVISFIDIPVVKSGKPVGILCITNCNPRNWTNSEVDLAEVLAERTWAAVERARAEEDLRQSEARFRLMADAVPQAIWLTDAQGQVEFINKWWTDYAGAPFKPTSVAEITSRFVHPEDAPKVEAAFQKAQQTGKGFEVEQRNLSANGAYRWFINRGEPYRNPQTGQIENWVGTSVDIHDRKQAEEAVRRTGEQLRNFNTLLEQQVTERTQALKENRDRLQSVFDTTLLSMSILEAVRNENGDITDFKIKFVNKEFEQVTGRTDLLGKFLIEEFPGVSTSGLYTAMLRVIETGKPDQMEYFYPFDGFNNWYSAMFVKLNDGLVLSNLDITERKLAEAELVKNLTLLQQTEELVGLGSWEFNPENAEFKWSEGMYRLFRVKCGTPVQLETYLDYVVTKDRPKAEKIIRLIRQKADSFEETLRFNINDHTQTLKVKGIAVKDEAGVTVKMLGLILNITEIKNLEEENLVLRLQQQKDLLLAILEAQEEERRRISESLHNGVAQILYAAQLSLEQAVSATIPATRAELKSILNKSENLIKDAIRETRQASHELVPLLLQEFGLDAAMKNFCERFSHTGLNLSCIGLEQRLEKHLELAIYRITQELVNNIAKHSGATRGRVELFREGESLIIEAQDNGKGLNLNTTHRKGIGLKTIRDRVNLLGGTLSIESELGRGTLITIILPMQTPRITNLE</sequence>
<evidence type="ECO:0000256" key="5">
    <source>
        <dbReference type="ARBA" id="ARBA00017322"/>
    </source>
</evidence>
<evidence type="ECO:0000256" key="3">
    <source>
        <dbReference type="ARBA" id="ARBA00004496"/>
    </source>
</evidence>
<dbReference type="Pfam" id="PF08447">
    <property type="entry name" value="PAS_3"/>
    <property type="match status" value="1"/>
</dbReference>
<keyword evidence="15" id="KW-0902">Two-component regulatory system</keyword>
<evidence type="ECO:0000313" key="24">
    <source>
        <dbReference type="Proteomes" id="UP000515237"/>
    </source>
</evidence>
<dbReference type="InterPro" id="IPR004358">
    <property type="entry name" value="Sig_transdc_His_kin-like_C"/>
</dbReference>
<name>A0A7G7GBG2_9BACT</name>
<keyword evidence="7" id="KW-0963">Cytoplasm</keyword>
<keyword evidence="12" id="KW-0418">Kinase</keyword>
<comment type="cofactor">
    <cofactor evidence="2">
        <name>[4Fe-4S] cluster</name>
        <dbReference type="ChEBI" id="CHEBI:49883"/>
    </cofactor>
</comment>
<dbReference type="Gene3D" id="3.30.565.10">
    <property type="entry name" value="Histidine kinase-like ATPase, C-terminal domain"/>
    <property type="match status" value="1"/>
</dbReference>
<accession>A0A7G7GBG2</accession>
<evidence type="ECO:0000256" key="7">
    <source>
        <dbReference type="ARBA" id="ARBA00022490"/>
    </source>
</evidence>
<dbReference type="InterPro" id="IPR005467">
    <property type="entry name" value="His_kinase_dom"/>
</dbReference>
<dbReference type="GO" id="GO:0005737">
    <property type="term" value="C:cytoplasm"/>
    <property type="evidence" value="ECO:0007669"/>
    <property type="project" value="UniProtKB-SubCell"/>
</dbReference>
<dbReference type="InterPro" id="IPR050482">
    <property type="entry name" value="Sensor_HK_TwoCompSys"/>
</dbReference>
<evidence type="ECO:0000256" key="8">
    <source>
        <dbReference type="ARBA" id="ARBA00022553"/>
    </source>
</evidence>
<dbReference type="GO" id="GO:0046983">
    <property type="term" value="F:protein dimerization activity"/>
    <property type="evidence" value="ECO:0007669"/>
    <property type="project" value="InterPro"/>
</dbReference>
<comment type="function">
    <text evidence="17">Member of the two-component regulatory system NreB/NreC involved in the control of dissimilatory nitrate/nitrite reduction in response to oxygen. NreB functions as a direct oxygen sensor histidine kinase which is autophosphorylated, in the absence of oxygen, probably at the conserved histidine residue, and transfers its phosphate group probably to a conserved aspartate residue of NreC. NreB/NreC activates the expression of the nitrate (narGHJI) and nitrite (nir) reductase operons, as well as the putative nitrate transporter gene narT.</text>
</comment>
<dbReference type="Pfam" id="PF02518">
    <property type="entry name" value="HATPase_c"/>
    <property type="match status" value="1"/>
</dbReference>
<evidence type="ECO:0000256" key="6">
    <source>
        <dbReference type="ARBA" id="ARBA00022485"/>
    </source>
</evidence>
<keyword evidence="9" id="KW-0808">Transferase</keyword>
<keyword evidence="14" id="KW-0408">Iron</keyword>
<feature type="domain" description="PAC" evidence="22">
    <location>
        <begin position="313"/>
        <end position="366"/>
    </location>
</feature>
<comment type="subcellular location">
    <subcellularLocation>
        <location evidence="3">Cytoplasm</location>
    </subcellularLocation>
</comment>
<dbReference type="PROSITE" id="PS50109">
    <property type="entry name" value="HIS_KIN"/>
    <property type="match status" value="1"/>
</dbReference>
<evidence type="ECO:0000256" key="15">
    <source>
        <dbReference type="ARBA" id="ARBA00023012"/>
    </source>
</evidence>
<reference evidence="23 24" key="1">
    <citation type="journal article" date="2018" name="Int. J. Syst. Evol. Microbiol.">
        <title>Adhaeribacter swui sp. nov., isolated from wet mud.</title>
        <authorList>
            <person name="Kim D.U."/>
            <person name="Kim K.W."/>
            <person name="Kang M.S."/>
            <person name="Kim J.Y."/>
            <person name="Jang J.H."/>
            <person name="Kim M.K."/>
        </authorList>
    </citation>
    <scope>NUCLEOTIDE SEQUENCE [LARGE SCALE GENOMIC DNA]</scope>
    <source>
        <strain evidence="23 24">KCTC 52873</strain>
    </source>
</reference>
<dbReference type="GO" id="GO:0016020">
    <property type="term" value="C:membrane"/>
    <property type="evidence" value="ECO:0007669"/>
    <property type="project" value="InterPro"/>
</dbReference>
<evidence type="ECO:0000256" key="2">
    <source>
        <dbReference type="ARBA" id="ARBA00001966"/>
    </source>
</evidence>
<dbReference type="SUPFAM" id="SSF55781">
    <property type="entry name" value="GAF domain-like"/>
    <property type="match status" value="1"/>
</dbReference>
<keyword evidence="10" id="KW-0479">Metal-binding</keyword>
<dbReference type="PANTHER" id="PTHR24421">
    <property type="entry name" value="NITRATE/NITRITE SENSOR PROTEIN NARX-RELATED"/>
    <property type="match status" value="1"/>
</dbReference>
<dbReference type="InterPro" id="IPR003018">
    <property type="entry name" value="GAF"/>
</dbReference>
<dbReference type="Pfam" id="PF01590">
    <property type="entry name" value="GAF"/>
    <property type="match status" value="1"/>
</dbReference>
<dbReference type="SMART" id="SM00086">
    <property type="entry name" value="PAC"/>
    <property type="match status" value="1"/>
</dbReference>
<evidence type="ECO:0000256" key="16">
    <source>
        <dbReference type="ARBA" id="ARBA00023014"/>
    </source>
</evidence>
<evidence type="ECO:0000256" key="10">
    <source>
        <dbReference type="ARBA" id="ARBA00022723"/>
    </source>
</evidence>